<protein>
    <submittedName>
        <fullName evidence="5">Protein-tyrosine phosphatase low molecular weight</fullName>
    </submittedName>
    <submittedName>
        <fullName evidence="4">Protein-tyrosine-phosphatase</fullName>
    </submittedName>
</protein>
<dbReference type="InterPro" id="IPR023485">
    <property type="entry name" value="Ptyr_pPase"/>
</dbReference>
<evidence type="ECO:0000256" key="2">
    <source>
        <dbReference type="SAM" id="MobiDB-lite"/>
    </source>
</evidence>
<dbReference type="EMBL" id="LR134377">
    <property type="protein sequence ID" value="VEH05987.1"/>
    <property type="molecule type" value="Genomic_DNA"/>
</dbReference>
<evidence type="ECO:0000313" key="5">
    <source>
        <dbReference type="EMBL" id="VEH05987.1"/>
    </source>
</evidence>
<reference evidence="4 6" key="1">
    <citation type="journal article" date="2015" name="Genome Announc.">
        <title>Complete Genome Sequence of Corynebacterium kutscheri DSM 20755, a Corynebacterial Type Strain with Remarkably Low G+C Content of Chromosomal DNA.</title>
        <authorList>
            <person name="Ruckert C."/>
            <person name="Albersmeier A."/>
            <person name="Winkler A."/>
            <person name="Tauch A."/>
        </authorList>
    </citation>
    <scope>NUCLEOTIDE SEQUENCE [LARGE SCALE GENOMIC DNA]</scope>
    <source>
        <strain evidence="4 6">DSM 20755</strain>
    </source>
</reference>
<evidence type="ECO:0000313" key="6">
    <source>
        <dbReference type="Proteomes" id="UP000033457"/>
    </source>
</evidence>
<accession>A0A0F6R379</accession>
<feature type="domain" description="Phosphotyrosine protein phosphatase I" evidence="3">
    <location>
        <begin position="84"/>
        <end position="207"/>
    </location>
</feature>
<evidence type="ECO:0000259" key="3">
    <source>
        <dbReference type="SMART" id="SM00226"/>
    </source>
</evidence>
<dbReference type="SMART" id="SM00226">
    <property type="entry name" value="LMWPc"/>
    <property type="match status" value="1"/>
</dbReference>
<dbReference type="Proteomes" id="UP000271380">
    <property type="component" value="Chromosome"/>
</dbReference>
<dbReference type="OrthoDB" id="9799372at2"/>
<keyword evidence="6" id="KW-1185">Reference proteome</keyword>
<evidence type="ECO:0000313" key="4">
    <source>
        <dbReference type="EMBL" id="AKE42098.1"/>
    </source>
</evidence>
<dbReference type="KEGG" id="cku:UL82_09805"/>
<proteinExistence type="predicted"/>
<gene>
    <name evidence="5" type="ORF">NCTC949_00892</name>
    <name evidence="4" type="ORF">UL82_09805</name>
</gene>
<organism evidence="4 6">
    <name type="scientific">Corynebacterium kutscheri</name>
    <dbReference type="NCBI Taxonomy" id="35755"/>
    <lineage>
        <taxon>Bacteria</taxon>
        <taxon>Bacillati</taxon>
        <taxon>Actinomycetota</taxon>
        <taxon>Actinomycetes</taxon>
        <taxon>Mycobacteriales</taxon>
        <taxon>Corynebacteriaceae</taxon>
        <taxon>Corynebacterium</taxon>
    </lineage>
</organism>
<sequence length="224" mass="24438">MTMTFGFNTKKLSNRWGQLFATNLVENTAEDPFHSATLTNDGESTEALHAFMQRTIAKHCAKNGAFSDQRGKKSSSKRPNDSIPGILFISEDNAGRSQLASAIARHLGGNNVFVKSVGMVPAAEVSPIIVQVLQERGIDTQNLFPKAANPHAFNKADQVVILGNLNFEELEDIAARHWIIDEINDDIDHARMVADSIETKIRTLFGSMGITPTPGKCAPEFMAA</sequence>
<evidence type="ECO:0000256" key="1">
    <source>
        <dbReference type="ARBA" id="ARBA00022849"/>
    </source>
</evidence>
<dbReference type="EMBL" id="CP011312">
    <property type="protein sequence ID" value="AKE42098.1"/>
    <property type="molecule type" value="Genomic_DNA"/>
</dbReference>
<dbReference type="Pfam" id="PF01451">
    <property type="entry name" value="LMWPc"/>
    <property type="match status" value="1"/>
</dbReference>
<reference evidence="5 7" key="2">
    <citation type="submission" date="2018-12" db="EMBL/GenBank/DDBJ databases">
        <authorList>
            <consortium name="Pathogen Informatics"/>
        </authorList>
    </citation>
    <scope>NUCLEOTIDE SEQUENCE [LARGE SCALE GENOMIC DNA]</scope>
    <source>
        <strain evidence="5 7">NCTC949</strain>
    </source>
</reference>
<dbReference type="PANTHER" id="PTHR43428:SF1">
    <property type="entry name" value="ARSENATE REDUCTASE"/>
    <property type="match status" value="1"/>
</dbReference>
<dbReference type="Proteomes" id="UP000033457">
    <property type="component" value="Chromosome"/>
</dbReference>
<dbReference type="Gene3D" id="3.40.50.2300">
    <property type="match status" value="1"/>
</dbReference>
<dbReference type="PANTHER" id="PTHR43428">
    <property type="entry name" value="ARSENATE REDUCTASE"/>
    <property type="match status" value="1"/>
</dbReference>
<dbReference type="AlphaFoldDB" id="A0A0F6R379"/>
<dbReference type="HOGENOM" id="CLU_1233334_0_0_11"/>
<dbReference type="STRING" id="35755.UL82_09805"/>
<keyword evidence="1" id="KW-0059">Arsenical resistance</keyword>
<feature type="region of interest" description="Disordered" evidence="2">
    <location>
        <begin position="64"/>
        <end position="84"/>
    </location>
</feature>
<dbReference type="SUPFAM" id="SSF52788">
    <property type="entry name" value="Phosphotyrosine protein phosphatases I"/>
    <property type="match status" value="1"/>
</dbReference>
<name>A0A0F6R379_9CORY</name>
<dbReference type="RefSeq" id="WP_046440678.1">
    <property type="nucleotide sequence ID" value="NZ_CP011312.1"/>
</dbReference>
<dbReference type="InterPro" id="IPR036196">
    <property type="entry name" value="Ptyr_pPase_sf"/>
</dbReference>
<evidence type="ECO:0000313" key="7">
    <source>
        <dbReference type="Proteomes" id="UP000271380"/>
    </source>
</evidence>
<dbReference type="GO" id="GO:0046685">
    <property type="term" value="P:response to arsenic-containing substance"/>
    <property type="evidence" value="ECO:0007669"/>
    <property type="project" value="UniProtKB-KW"/>
</dbReference>